<dbReference type="GO" id="GO:0003899">
    <property type="term" value="F:DNA-directed RNA polymerase activity"/>
    <property type="evidence" value="ECO:0007669"/>
    <property type="project" value="InterPro"/>
</dbReference>
<dbReference type="InterPro" id="IPR036161">
    <property type="entry name" value="RPB6/omega-like_sf"/>
</dbReference>
<keyword evidence="4" id="KW-1185">Reference proteome</keyword>
<dbReference type="Proteomes" id="UP001060070">
    <property type="component" value="Plasmid unnamed"/>
</dbReference>
<dbReference type="SUPFAM" id="SSF63562">
    <property type="entry name" value="RPB6/omega subunit-like"/>
    <property type="match status" value="1"/>
</dbReference>
<protein>
    <submittedName>
        <fullName evidence="3">RNA polymerase rpb6</fullName>
    </submittedName>
</protein>
<dbReference type="AlphaFoldDB" id="A0AB38TLW8"/>
<dbReference type="EMBL" id="CP088148">
    <property type="protein sequence ID" value="UTU55362.1"/>
    <property type="molecule type" value="Genomic_DNA"/>
</dbReference>
<gene>
    <name evidence="3" type="ORF">LRP29_32170</name>
</gene>
<geneLocation type="plasmid" evidence="3 4">
    <name>unnamed</name>
</geneLocation>
<evidence type="ECO:0000313" key="4">
    <source>
        <dbReference type="Proteomes" id="UP001060070"/>
    </source>
</evidence>
<dbReference type="Gene3D" id="3.90.940.10">
    <property type="match status" value="1"/>
</dbReference>
<proteinExistence type="predicted"/>
<keyword evidence="2" id="KW-0804">Transcription</keyword>
<dbReference type="RefSeq" id="WP_024505615.1">
    <property type="nucleotide sequence ID" value="NZ_CP088148.1"/>
</dbReference>
<dbReference type="GO" id="GO:0003677">
    <property type="term" value="F:DNA binding"/>
    <property type="evidence" value="ECO:0007669"/>
    <property type="project" value="InterPro"/>
</dbReference>
<reference evidence="3 4" key="1">
    <citation type="journal article" date="2022" name="Microbiol. Resour. Announc.">
        <title>Complete Genome Sequence of Mesorhizobium ciceri Strain R30, a Rhizobium Used as a Commercial Inoculant for Chickpea in Argentina.</title>
        <authorList>
            <person name="Foresto E."/>
            <person name="Revale S."/>
            <person name="Primo E."/>
            <person name="Nievas F."/>
            <person name="Carezzano E."/>
            <person name="Puente M."/>
            <person name="Alzari P."/>
            <person name="Mart M."/>
            <person name="Ben-Assaya M."/>
            <person name="Mornico D."/>
            <person name="Santoro M."/>
            <person name="Mart F."/>
            <person name="Giordano W."/>
            <person name="Bogino P."/>
        </authorList>
    </citation>
    <scope>NUCLEOTIDE SEQUENCE [LARGE SCALE GENOMIC DNA]</scope>
    <source>
        <strain evidence="3 4">R30</strain>
    </source>
</reference>
<dbReference type="GO" id="GO:0000428">
    <property type="term" value="C:DNA-directed RNA polymerase complex"/>
    <property type="evidence" value="ECO:0007669"/>
    <property type="project" value="UniProtKB-KW"/>
</dbReference>
<accession>A0AB38TLW8</accession>
<keyword evidence="1" id="KW-0240">DNA-directed RNA polymerase</keyword>
<keyword evidence="3" id="KW-0614">Plasmid</keyword>
<evidence type="ECO:0000256" key="2">
    <source>
        <dbReference type="ARBA" id="ARBA00023163"/>
    </source>
</evidence>
<dbReference type="GO" id="GO:0006351">
    <property type="term" value="P:DNA-templated transcription"/>
    <property type="evidence" value="ECO:0007669"/>
    <property type="project" value="InterPro"/>
</dbReference>
<organism evidence="3 4">
    <name type="scientific">Mesorhizobium ciceri</name>
    <dbReference type="NCBI Taxonomy" id="39645"/>
    <lineage>
        <taxon>Bacteria</taxon>
        <taxon>Pseudomonadati</taxon>
        <taxon>Pseudomonadota</taxon>
        <taxon>Alphaproteobacteria</taxon>
        <taxon>Hyphomicrobiales</taxon>
        <taxon>Phyllobacteriaceae</taxon>
        <taxon>Mesorhizobium</taxon>
    </lineage>
</organism>
<evidence type="ECO:0000313" key="3">
    <source>
        <dbReference type="EMBL" id="UTU55362.1"/>
    </source>
</evidence>
<evidence type="ECO:0000256" key="1">
    <source>
        <dbReference type="ARBA" id="ARBA00022478"/>
    </source>
</evidence>
<name>A0AB38TLW8_9HYPH</name>
<sequence length="107" mass="11340">MDPLIVFDAQRTIPNPFALAVAAAGRARALARGAAPRLAARPKSRPHLALSEIAGNAFEPREIEPFLLTEPISPKDCVRFKSGPKKLCGIGPNRPAAAPALDSRAVH</sequence>